<reference evidence="2 3" key="1">
    <citation type="submission" date="2019-03" db="EMBL/GenBank/DDBJ databases">
        <title>Sequencing the genomes of 1000 actinobacteria strains.</title>
        <authorList>
            <person name="Klenk H.-P."/>
        </authorList>
    </citation>
    <scope>NUCLEOTIDE SEQUENCE [LARGE SCALE GENOMIC DNA]</scope>
    <source>
        <strain evidence="2 3">DSM 43805</strain>
    </source>
</reference>
<dbReference type="RefSeq" id="WP_133872868.1">
    <property type="nucleotide sequence ID" value="NZ_BOMD01000022.1"/>
</dbReference>
<name>A0A4R6JPX6_9ACTN</name>
<evidence type="ECO:0000313" key="2">
    <source>
        <dbReference type="EMBL" id="TDO38379.1"/>
    </source>
</evidence>
<evidence type="ECO:0000313" key="3">
    <source>
        <dbReference type="Proteomes" id="UP000294901"/>
    </source>
</evidence>
<dbReference type="Pfam" id="PF12770">
    <property type="entry name" value="CHAT"/>
    <property type="match status" value="1"/>
</dbReference>
<dbReference type="InterPro" id="IPR024983">
    <property type="entry name" value="CHAT_dom"/>
</dbReference>
<protein>
    <submittedName>
        <fullName evidence="2">CHAT domain-containing protein</fullName>
    </submittedName>
</protein>
<proteinExistence type="predicted"/>
<dbReference type="AlphaFoldDB" id="A0A4R6JPX6"/>
<sequence>MRSELIEFFRFDDQNSGMLRRGDRFLRARGNEPVAEVRIPIGHAEFLRRLDHLRYSVEHDEGRRDEALAQLSRVVSEVLGPYRAEGGPTQIDLVTNAAELSALPFELAADARGRPLFATSGPPLVLTRRVRTGAHGEGHIWWSKPRVLFAAASPPGAGKPVPLEEHRAALRDALKPWSEPLPVPGLADAVRDNRRVLTTIDRAGLSRIRAAALAAAAEGRPYTHLHVLAHGCDVGDRFEPAFGVALFDDDDRTAAAVTPEMLRAVIQGIEPGPVVVTLAVCDGGNESNSVTGGGSLAHALHVSGVPVVLASQFPLTFAGSTTFTRSFYDLLLSGADVREALHEARTRLHSQGGETAHDWASLVAYVQLPEDYQDRLYEVAMQAEMASLRTAQLWSDRLVNEGITDPQAYDTVAGRLGSRIASLQRYVEGTVAAPAEAARLENLGILGSAQKRHAELAFHRARLGEAGRERWEAAARTGLAEARRWYLLGFTRNLSFHWHGVQALSLEAALTGRIERVGQWYAAREAAEADDGAWAPGSLAELLLLAPLAGRTRALEEAEEQLAELVARTHAQWPADDPFPVDSTIRQFGRYLRWWTTGHGYFPGYAGGDLTADAARLLERLRALSGPSSPAPASPAGSPEHT</sequence>
<keyword evidence="3" id="KW-1185">Reference proteome</keyword>
<dbReference type="EMBL" id="SNWR01000001">
    <property type="protein sequence ID" value="TDO38379.1"/>
    <property type="molecule type" value="Genomic_DNA"/>
</dbReference>
<dbReference type="OrthoDB" id="8253226at2"/>
<evidence type="ECO:0000259" key="1">
    <source>
        <dbReference type="Pfam" id="PF12770"/>
    </source>
</evidence>
<organism evidence="2 3">
    <name type="scientific">Paractinoplanes brasiliensis</name>
    <dbReference type="NCBI Taxonomy" id="52695"/>
    <lineage>
        <taxon>Bacteria</taxon>
        <taxon>Bacillati</taxon>
        <taxon>Actinomycetota</taxon>
        <taxon>Actinomycetes</taxon>
        <taxon>Micromonosporales</taxon>
        <taxon>Micromonosporaceae</taxon>
        <taxon>Paractinoplanes</taxon>
    </lineage>
</organism>
<feature type="domain" description="CHAT" evidence="1">
    <location>
        <begin position="71"/>
        <end position="364"/>
    </location>
</feature>
<gene>
    <name evidence="2" type="ORF">C8E87_2032</name>
</gene>
<dbReference type="Proteomes" id="UP000294901">
    <property type="component" value="Unassembled WGS sequence"/>
</dbReference>
<accession>A0A4R6JPX6</accession>
<comment type="caution">
    <text evidence="2">The sequence shown here is derived from an EMBL/GenBank/DDBJ whole genome shotgun (WGS) entry which is preliminary data.</text>
</comment>